<dbReference type="PROSITE" id="PS50893">
    <property type="entry name" value="ABC_TRANSPORTER_2"/>
    <property type="match status" value="1"/>
</dbReference>
<comment type="subcellular location">
    <subcellularLocation>
        <location evidence="1">Cell inner membrane</location>
        <topology evidence="1">Peripheral membrane protein</topology>
    </subcellularLocation>
</comment>
<dbReference type="PANTHER" id="PTHR43776">
    <property type="entry name" value="TRANSPORT ATP-BINDING PROTEIN"/>
    <property type="match status" value="1"/>
</dbReference>
<protein>
    <submittedName>
        <fullName evidence="7">Peptide ABC transporter ATP-binding protein</fullName>
    </submittedName>
</protein>
<keyword evidence="8" id="KW-1185">Reference proteome</keyword>
<name>A0A917NS75_9PROT</name>
<dbReference type="Pfam" id="PF00005">
    <property type="entry name" value="ABC_tran"/>
    <property type="match status" value="1"/>
</dbReference>
<evidence type="ECO:0000256" key="5">
    <source>
        <dbReference type="ARBA" id="ARBA00022840"/>
    </source>
</evidence>
<dbReference type="AlphaFoldDB" id="A0A917NS75"/>
<dbReference type="InterPro" id="IPR050319">
    <property type="entry name" value="ABC_transp_ATP-bind"/>
</dbReference>
<dbReference type="RefSeq" id="WP_188968643.1">
    <property type="nucleotide sequence ID" value="NZ_BMKW01000008.1"/>
</dbReference>
<sequence length="319" mass="34852">MEQTPLLRIRELTRHFAVGGRVVKAVDGISFDVRRGETLALVGESGCGKTTTGRLLVRLAEPDGGSIAFDGTEITAAKADTLRAYRRRMQLIFQDPGSSFNPRMTVGALVSEPMHLAGLKRAEQAARVAELLPLVGLSADYAARYPHEFSGGQRQRIGIARALALRPDFIVCDEPVSALDVSVQAQVVNLLTGLQHQFGLTYLFISHDLRVVRHVAARVAVMYLGRIVELASKQDLYRSPRHPYTRALLSAVPSHRPGMTRRRMDAIGEIASADAVPSGCRFHTRCVHAQARCREEDPALRELAPGHVAACHLAESLPS</sequence>
<dbReference type="EMBL" id="BMKW01000008">
    <property type="protein sequence ID" value="GGJ23678.1"/>
    <property type="molecule type" value="Genomic_DNA"/>
</dbReference>
<dbReference type="GO" id="GO:0005886">
    <property type="term" value="C:plasma membrane"/>
    <property type="evidence" value="ECO:0007669"/>
    <property type="project" value="UniProtKB-SubCell"/>
</dbReference>
<dbReference type="Gene3D" id="3.40.50.300">
    <property type="entry name" value="P-loop containing nucleotide triphosphate hydrolases"/>
    <property type="match status" value="1"/>
</dbReference>
<dbReference type="PROSITE" id="PS00211">
    <property type="entry name" value="ABC_TRANSPORTER_1"/>
    <property type="match status" value="1"/>
</dbReference>
<evidence type="ECO:0000256" key="4">
    <source>
        <dbReference type="ARBA" id="ARBA00022741"/>
    </source>
</evidence>
<proteinExistence type="inferred from homology"/>
<keyword evidence="5 7" id="KW-0067">ATP-binding</keyword>
<evidence type="ECO:0000259" key="6">
    <source>
        <dbReference type="PROSITE" id="PS50893"/>
    </source>
</evidence>
<evidence type="ECO:0000256" key="3">
    <source>
        <dbReference type="ARBA" id="ARBA00022448"/>
    </source>
</evidence>
<dbReference type="InterPro" id="IPR003593">
    <property type="entry name" value="AAA+_ATPase"/>
</dbReference>
<dbReference type="SMART" id="SM00382">
    <property type="entry name" value="AAA"/>
    <property type="match status" value="1"/>
</dbReference>
<accession>A0A917NS75</accession>
<dbReference type="GO" id="GO:0005524">
    <property type="term" value="F:ATP binding"/>
    <property type="evidence" value="ECO:0007669"/>
    <property type="project" value="UniProtKB-KW"/>
</dbReference>
<evidence type="ECO:0000313" key="8">
    <source>
        <dbReference type="Proteomes" id="UP000661507"/>
    </source>
</evidence>
<dbReference type="InterPro" id="IPR027417">
    <property type="entry name" value="P-loop_NTPase"/>
</dbReference>
<dbReference type="CDD" id="cd03257">
    <property type="entry name" value="ABC_NikE_OppD_transporters"/>
    <property type="match status" value="1"/>
</dbReference>
<dbReference type="GO" id="GO:0015833">
    <property type="term" value="P:peptide transport"/>
    <property type="evidence" value="ECO:0007669"/>
    <property type="project" value="InterPro"/>
</dbReference>
<dbReference type="InterPro" id="IPR013563">
    <property type="entry name" value="Oligopep_ABC_C"/>
</dbReference>
<organism evidence="7 8">
    <name type="scientific">Neoroseomonas lacus</name>
    <dbReference type="NCBI Taxonomy" id="287609"/>
    <lineage>
        <taxon>Bacteria</taxon>
        <taxon>Pseudomonadati</taxon>
        <taxon>Pseudomonadota</taxon>
        <taxon>Alphaproteobacteria</taxon>
        <taxon>Acetobacterales</taxon>
        <taxon>Acetobacteraceae</taxon>
        <taxon>Neoroseomonas</taxon>
    </lineage>
</organism>
<comment type="caution">
    <text evidence="7">The sequence shown here is derived from an EMBL/GenBank/DDBJ whole genome shotgun (WGS) entry which is preliminary data.</text>
</comment>
<evidence type="ECO:0000256" key="1">
    <source>
        <dbReference type="ARBA" id="ARBA00004417"/>
    </source>
</evidence>
<keyword evidence="4" id="KW-0547">Nucleotide-binding</keyword>
<comment type="similarity">
    <text evidence="2">Belongs to the ABC transporter superfamily.</text>
</comment>
<reference evidence="7" key="1">
    <citation type="journal article" date="2014" name="Int. J. Syst. Evol. Microbiol.">
        <title>Complete genome sequence of Corynebacterium casei LMG S-19264T (=DSM 44701T), isolated from a smear-ripened cheese.</title>
        <authorList>
            <consortium name="US DOE Joint Genome Institute (JGI-PGF)"/>
            <person name="Walter F."/>
            <person name="Albersmeier A."/>
            <person name="Kalinowski J."/>
            <person name="Ruckert C."/>
        </authorList>
    </citation>
    <scope>NUCLEOTIDE SEQUENCE</scope>
    <source>
        <strain evidence="7">CGMCC 1.3617</strain>
    </source>
</reference>
<keyword evidence="3" id="KW-0813">Transport</keyword>
<dbReference type="SUPFAM" id="SSF52540">
    <property type="entry name" value="P-loop containing nucleoside triphosphate hydrolases"/>
    <property type="match status" value="1"/>
</dbReference>
<dbReference type="PANTHER" id="PTHR43776:SF7">
    <property type="entry name" value="D,D-DIPEPTIDE TRANSPORT ATP-BINDING PROTEIN DDPF-RELATED"/>
    <property type="match status" value="1"/>
</dbReference>
<dbReference type="InterPro" id="IPR017871">
    <property type="entry name" value="ABC_transporter-like_CS"/>
</dbReference>
<feature type="domain" description="ABC transporter" evidence="6">
    <location>
        <begin position="7"/>
        <end position="249"/>
    </location>
</feature>
<dbReference type="FunFam" id="3.40.50.300:FF:000016">
    <property type="entry name" value="Oligopeptide ABC transporter ATP-binding component"/>
    <property type="match status" value="1"/>
</dbReference>
<dbReference type="NCBIfam" id="TIGR01727">
    <property type="entry name" value="oligo_HPY"/>
    <property type="match status" value="1"/>
</dbReference>
<dbReference type="GO" id="GO:0016887">
    <property type="term" value="F:ATP hydrolysis activity"/>
    <property type="evidence" value="ECO:0007669"/>
    <property type="project" value="InterPro"/>
</dbReference>
<evidence type="ECO:0000256" key="2">
    <source>
        <dbReference type="ARBA" id="ARBA00005417"/>
    </source>
</evidence>
<dbReference type="Pfam" id="PF08352">
    <property type="entry name" value="oligo_HPY"/>
    <property type="match status" value="1"/>
</dbReference>
<dbReference type="InterPro" id="IPR003439">
    <property type="entry name" value="ABC_transporter-like_ATP-bd"/>
</dbReference>
<dbReference type="GO" id="GO:0055085">
    <property type="term" value="P:transmembrane transport"/>
    <property type="evidence" value="ECO:0007669"/>
    <property type="project" value="UniProtKB-ARBA"/>
</dbReference>
<evidence type="ECO:0000313" key="7">
    <source>
        <dbReference type="EMBL" id="GGJ23678.1"/>
    </source>
</evidence>
<dbReference type="Proteomes" id="UP000661507">
    <property type="component" value="Unassembled WGS sequence"/>
</dbReference>
<reference evidence="7" key="2">
    <citation type="submission" date="2020-09" db="EMBL/GenBank/DDBJ databases">
        <authorList>
            <person name="Sun Q."/>
            <person name="Zhou Y."/>
        </authorList>
    </citation>
    <scope>NUCLEOTIDE SEQUENCE</scope>
    <source>
        <strain evidence="7">CGMCC 1.3617</strain>
    </source>
</reference>
<gene>
    <name evidence="7" type="ORF">GCM10011320_33760</name>
</gene>